<dbReference type="EMBL" id="AP027729">
    <property type="protein sequence ID" value="BDZ41087.1"/>
    <property type="molecule type" value="Genomic_DNA"/>
</dbReference>
<sequence>MTAGTSNPLAALRAAAQARSAERDESRARAQAARASAPPKRSDEELKEVVARGVAELSGSGVGSDDEASAAEVVAWAEREFGTSIAVACSMADAVLPHVVAQAAPWVDVLFLDTGYHFAETYGTRDAVAQSMDVTIVDVLPELTVAEQDEKHGKDLFGRDPGLCCQMRKVEPLQRTLAGYEVWVTGVRRDEAPTRAKTPS</sequence>
<dbReference type="Gene3D" id="3.40.50.620">
    <property type="entry name" value="HUPs"/>
    <property type="match status" value="1"/>
</dbReference>
<dbReference type="SUPFAM" id="SSF52402">
    <property type="entry name" value="Adenine nucleotide alpha hydrolases-like"/>
    <property type="match status" value="1"/>
</dbReference>
<gene>
    <name evidence="5" type="ORF">GCM10025865_03860</name>
</gene>
<feature type="compositionally biased region" description="Low complexity" evidence="3">
    <location>
        <begin position="9"/>
        <end position="19"/>
    </location>
</feature>
<dbReference type="Pfam" id="PF01507">
    <property type="entry name" value="PAPS_reduct"/>
    <property type="match status" value="1"/>
</dbReference>
<comment type="similarity">
    <text evidence="1">Belongs to the PAPS reductase family. CysH subfamily.</text>
</comment>
<dbReference type="Proteomes" id="UP001321475">
    <property type="component" value="Chromosome"/>
</dbReference>
<reference evidence="6" key="1">
    <citation type="journal article" date="2019" name="Int. J. Syst. Evol. Microbiol.">
        <title>The Global Catalogue of Microorganisms (GCM) 10K type strain sequencing project: providing services to taxonomists for standard genome sequencing and annotation.</title>
        <authorList>
            <consortium name="The Broad Institute Genomics Platform"/>
            <consortium name="The Broad Institute Genome Sequencing Center for Infectious Disease"/>
            <person name="Wu L."/>
            <person name="Ma J."/>
        </authorList>
    </citation>
    <scope>NUCLEOTIDE SEQUENCE [LARGE SCALE GENOMIC DNA]</scope>
    <source>
        <strain evidence="6">NBRC 108565</strain>
    </source>
</reference>
<evidence type="ECO:0000313" key="5">
    <source>
        <dbReference type="EMBL" id="BDZ41087.1"/>
    </source>
</evidence>
<evidence type="ECO:0000313" key="6">
    <source>
        <dbReference type="Proteomes" id="UP001321475"/>
    </source>
</evidence>
<name>A0ABM8FZ56_9CELL</name>
<evidence type="ECO:0000256" key="1">
    <source>
        <dbReference type="ARBA" id="ARBA00009732"/>
    </source>
</evidence>
<proteinExistence type="inferred from homology"/>
<dbReference type="PANTHER" id="PTHR46509">
    <property type="entry name" value="PHOSPHOADENOSINE PHOSPHOSULFATE REDUCTASE"/>
    <property type="match status" value="1"/>
</dbReference>
<dbReference type="InterPro" id="IPR002500">
    <property type="entry name" value="PAPS_reduct_dom"/>
</dbReference>
<keyword evidence="6" id="KW-1185">Reference proteome</keyword>
<dbReference type="InterPro" id="IPR014729">
    <property type="entry name" value="Rossmann-like_a/b/a_fold"/>
</dbReference>
<dbReference type="PANTHER" id="PTHR46509:SF1">
    <property type="entry name" value="PHOSPHOADENOSINE PHOSPHOSULFATE REDUCTASE"/>
    <property type="match status" value="1"/>
</dbReference>
<evidence type="ECO:0000256" key="3">
    <source>
        <dbReference type="SAM" id="MobiDB-lite"/>
    </source>
</evidence>
<protein>
    <recommendedName>
        <fullName evidence="4">Phosphoadenosine phosphosulphate reductase domain-containing protein</fullName>
    </recommendedName>
</protein>
<evidence type="ECO:0000256" key="2">
    <source>
        <dbReference type="ARBA" id="ARBA00024327"/>
    </source>
</evidence>
<accession>A0ABM8FZ56</accession>
<comment type="pathway">
    <text evidence="2">Sulfur metabolism; hydrogen sulfide biosynthesis; sulfite from sulfate.</text>
</comment>
<organism evidence="5 6">
    <name type="scientific">Paraoerskovia sediminicola</name>
    <dbReference type="NCBI Taxonomy" id="1138587"/>
    <lineage>
        <taxon>Bacteria</taxon>
        <taxon>Bacillati</taxon>
        <taxon>Actinomycetota</taxon>
        <taxon>Actinomycetes</taxon>
        <taxon>Micrococcales</taxon>
        <taxon>Cellulomonadaceae</taxon>
        <taxon>Paraoerskovia</taxon>
    </lineage>
</organism>
<feature type="region of interest" description="Disordered" evidence="3">
    <location>
        <begin position="1"/>
        <end position="46"/>
    </location>
</feature>
<feature type="domain" description="Phosphoadenosine phosphosulphate reductase" evidence="4">
    <location>
        <begin position="86"/>
        <end position="199"/>
    </location>
</feature>
<evidence type="ECO:0000259" key="4">
    <source>
        <dbReference type="Pfam" id="PF01507"/>
    </source>
</evidence>